<dbReference type="InterPro" id="IPR043519">
    <property type="entry name" value="NT_sf"/>
</dbReference>
<proteinExistence type="predicted"/>
<organism evidence="1 2">
    <name type="scientific">Microbacterium bovistercoris</name>
    <dbReference type="NCBI Taxonomy" id="2293570"/>
    <lineage>
        <taxon>Bacteria</taxon>
        <taxon>Bacillati</taxon>
        <taxon>Actinomycetota</taxon>
        <taxon>Actinomycetes</taxon>
        <taxon>Micrococcales</taxon>
        <taxon>Microbacteriaceae</taxon>
        <taxon>Microbacterium</taxon>
    </lineage>
</organism>
<accession>A0A371NSE9</accession>
<sequence>MAVIVTPYSPEWPGLFDRIAAELQTALTGVPVVGIEHVGSTSVPGLVAKPIIDVDVIVRREDVPAAVGALEAAGYVHRGDLGLVDREAFFAPDDGLARHVYLCVDGTLQVRAHVAVRDALRADAGLRDRYAAVKAELSADPSMDIDRYIAGKSDVLQDVLAVSSLTEDEKRRLYALNTAV</sequence>
<dbReference type="Gene3D" id="3.30.460.10">
    <property type="entry name" value="Beta Polymerase, domain 2"/>
    <property type="match status" value="1"/>
</dbReference>
<keyword evidence="2" id="KW-1185">Reference proteome</keyword>
<evidence type="ECO:0000313" key="2">
    <source>
        <dbReference type="Proteomes" id="UP000262172"/>
    </source>
</evidence>
<name>A0A371NSE9_9MICO</name>
<dbReference type="PANTHER" id="PTHR34822:SF1">
    <property type="entry name" value="GRPB FAMILY PROTEIN"/>
    <property type="match status" value="1"/>
</dbReference>
<comment type="caution">
    <text evidence="1">The sequence shown here is derived from an EMBL/GenBank/DDBJ whole genome shotgun (WGS) entry which is preliminary data.</text>
</comment>
<dbReference type="AlphaFoldDB" id="A0A371NSE9"/>
<evidence type="ECO:0000313" key="1">
    <source>
        <dbReference type="EMBL" id="REJ04677.1"/>
    </source>
</evidence>
<dbReference type="PANTHER" id="PTHR34822">
    <property type="entry name" value="GRPB DOMAIN PROTEIN (AFU_ORTHOLOGUE AFUA_1G01530)"/>
    <property type="match status" value="1"/>
</dbReference>
<dbReference type="InterPro" id="IPR007344">
    <property type="entry name" value="GrpB/CoaE"/>
</dbReference>
<dbReference type="SUPFAM" id="SSF81301">
    <property type="entry name" value="Nucleotidyltransferase"/>
    <property type="match status" value="1"/>
</dbReference>
<gene>
    <name evidence="1" type="ORF">DY023_14725</name>
</gene>
<reference evidence="1 2" key="1">
    <citation type="submission" date="2018-08" db="EMBL/GenBank/DDBJ databases">
        <title>Isolation, diversity and antifungal activity of Actinobacteria from cow dung.</title>
        <authorList>
            <person name="Ling L."/>
        </authorList>
    </citation>
    <scope>NUCLEOTIDE SEQUENCE [LARGE SCALE GENOMIC DNA]</scope>
    <source>
        <strain evidence="1 2">NEAU-LLE</strain>
    </source>
</reference>
<dbReference type="EMBL" id="QUAB01000046">
    <property type="protein sequence ID" value="REJ04677.1"/>
    <property type="molecule type" value="Genomic_DNA"/>
</dbReference>
<dbReference type="RefSeq" id="WP_116243076.1">
    <property type="nucleotide sequence ID" value="NZ_QUAB01000046.1"/>
</dbReference>
<dbReference type="Pfam" id="PF04229">
    <property type="entry name" value="GrpB"/>
    <property type="match status" value="1"/>
</dbReference>
<protein>
    <submittedName>
        <fullName evidence="1">GrpB family protein</fullName>
    </submittedName>
</protein>
<dbReference type="OrthoDB" id="9799092at2"/>
<dbReference type="Proteomes" id="UP000262172">
    <property type="component" value="Unassembled WGS sequence"/>
</dbReference>